<name>A0A7Y9LV00_9MICC</name>
<organism evidence="1 2">
    <name type="scientific">Psychromicrobium silvestre</name>
    <dbReference type="NCBI Taxonomy" id="1645614"/>
    <lineage>
        <taxon>Bacteria</taxon>
        <taxon>Bacillati</taxon>
        <taxon>Actinomycetota</taxon>
        <taxon>Actinomycetes</taxon>
        <taxon>Micrococcales</taxon>
        <taxon>Micrococcaceae</taxon>
        <taxon>Psychromicrobium</taxon>
    </lineage>
</organism>
<reference evidence="1 2" key="1">
    <citation type="submission" date="2020-07" db="EMBL/GenBank/DDBJ databases">
        <title>Sequencing the genomes of 1000 actinobacteria strains.</title>
        <authorList>
            <person name="Klenk H.-P."/>
        </authorList>
    </citation>
    <scope>NUCLEOTIDE SEQUENCE [LARGE SCALE GENOMIC DNA]</scope>
    <source>
        <strain evidence="1 2">DSM 102047</strain>
    </source>
</reference>
<sequence length="50" mass="5720">MNLEEFNKIVRILALRTNPPSKLAPTLKSSKGAGYRRRSYPFLAKADSRR</sequence>
<gene>
    <name evidence="1" type="ORF">FHU41_002365</name>
</gene>
<protein>
    <submittedName>
        <fullName evidence="1">Uncharacterized protein</fullName>
    </submittedName>
</protein>
<evidence type="ECO:0000313" key="1">
    <source>
        <dbReference type="EMBL" id="NYE96115.1"/>
    </source>
</evidence>
<accession>A0A7Y9LV00</accession>
<evidence type="ECO:0000313" key="2">
    <source>
        <dbReference type="Proteomes" id="UP000521748"/>
    </source>
</evidence>
<proteinExistence type="predicted"/>
<dbReference type="Proteomes" id="UP000521748">
    <property type="component" value="Unassembled WGS sequence"/>
</dbReference>
<dbReference type="AlphaFoldDB" id="A0A7Y9LV00"/>
<dbReference type="EMBL" id="JACBYQ010000002">
    <property type="protein sequence ID" value="NYE96115.1"/>
    <property type="molecule type" value="Genomic_DNA"/>
</dbReference>
<keyword evidence="2" id="KW-1185">Reference proteome</keyword>
<comment type="caution">
    <text evidence="1">The sequence shown here is derived from an EMBL/GenBank/DDBJ whole genome shotgun (WGS) entry which is preliminary data.</text>
</comment>